<evidence type="ECO:0000256" key="3">
    <source>
        <dbReference type="ARBA" id="ARBA00023216"/>
    </source>
</evidence>
<evidence type="ECO:0000256" key="2">
    <source>
        <dbReference type="ARBA" id="ARBA00022737"/>
    </source>
</evidence>
<dbReference type="GO" id="GO:0001786">
    <property type="term" value="F:phosphatidylserine binding"/>
    <property type="evidence" value="ECO:0007669"/>
    <property type="project" value="TreeGrafter"/>
</dbReference>
<keyword evidence="3" id="KW-0041">Annexin</keyword>
<dbReference type="InterPro" id="IPR001464">
    <property type="entry name" value="Annexin"/>
</dbReference>
<evidence type="ECO:0008006" key="6">
    <source>
        <dbReference type="Google" id="ProtNLM"/>
    </source>
</evidence>
<dbReference type="GO" id="GO:0005634">
    <property type="term" value="C:nucleus"/>
    <property type="evidence" value="ECO:0007669"/>
    <property type="project" value="TreeGrafter"/>
</dbReference>
<dbReference type="SUPFAM" id="SSF47874">
    <property type="entry name" value="Annexin"/>
    <property type="match status" value="1"/>
</dbReference>
<dbReference type="EMBL" id="JABSTR010000001">
    <property type="protein sequence ID" value="KAH9360718.1"/>
    <property type="molecule type" value="Genomic_DNA"/>
</dbReference>
<dbReference type="PANTHER" id="PTHR10502:SF233">
    <property type="entry name" value="ANNEXIN B9"/>
    <property type="match status" value="1"/>
</dbReference>
<dbReference type="GO" id="GO:0005544">
    <property type="term" value="F:calcium-dependent phospholipid binding"/>
    <property type="evidence" value="ECO:0007669"/>
    <property type="project" value="InterPro"/>
</dbReference>
<organism evidence="4 5">
    <name type="scientific">Haemaphysalis longicornis</name>
    <name type="common">Bush tick</name>
    <dbReference type="NCBI Taxonomy" id="44386"/>
    <lineage>
        <taxon>Eukaryota</taxon>
        <taxon>Metazoa</taxon>
        <taxon>Ecdysozoa</taxon>
        <taxon>Arthropoda</taxon>
        <taxon>Chelicerata</taxon>
        <taxon>Arachnida</taxon>
        <taxon>Acari</taxon>
        <taxon>Parasitiformes</taxon>
        <taxon>Ixodida</taxon>
        <taxon>Ixodoidea</taxon>
        <taxon>Ixodidae</taxon>
        <taxon>Haemaphysalinae</taxon>
        <taxon>Haemaphysalis</taxon>
    </lineage>
</organism>
<dbReference type="Gene3D" id="1.10.220.10">
    <property type="entry name" value="Annexin"/>
    <property type="match status" value="1"/>
</dbReference>
<dbReference type="Pfam" id="PF00191">
    <property type="entry name" value="Annexin"/>
    <property type="match status" value="1"/>
</dbReference>
<comment type="similarity">
    <text evidence="1">Belongs to the annexin family.</text>
</comment>
<keyword evidence="2" id="KW-0677">Repeat</keyword>
<dbReference type="AlphaFoldDB" id="A0A9J6F6Z7"/>
<dbReference type="GO" id="GO:0012506">
    <property type="term" value="C:vesicle membrane"/>
    <property type="evidence" value="ECO:0007669"/>
    <property type="project" value="TreeGrafter"/>
</dbReference>
<evidence type="ECO:0000256" key="1">
    <source>
        <dbReference type="ARBA" id="ARBA00007831"/>
    </source>
</evidence>
<dbReference type="Proteomes" id="UP000821853">
    <property type="component" value="Chromosome 1"/>
</dbReference>
<dbReference type="GO" id="GO:0005737">
    <property type="term" value="C:cytoplasm"/>
    <property type="evidence" value="ECO:0007669"/>
    <property type="project" value="TreeGrafter"/>
</dbReference>
<evidence type="ECO:0000313" key="5">
    <source>
        <dbReference type="Proteomes" id="UP000821853"/>
    </source>
</evidence>
<dbReference type="GO" id="GO:0032509">
    <property type="term" value="P:endosome transport via multivesicular body sorting pathway"/>
    <property type="evidence" value="ECO:0007669"/>
    <property type="project" value="TreeGrafter"/>
</dbReference>
<gene>
    <name evidence="4" type="ORF">HPB48_020473</name>
</gene>
<proteinExistence type="inferred from homology"/>
<sequence>MAHRQARHLSLGLPGALATRSQVLARPVTLCREDLIADIKSELRGRFEDVMVGLLYPMHEYLARELRRAVAGLGTDEDCLIEILCTRSNEDIRLMKQYYRTCESAARKNMVHT</sequence>
<dbReference type="InterPro" id="IPR018502">
    <property type="entry name" value="Annexin_repeat"/>
</dbReference>
<dbReference type="PRINTS" id="PR00196">
    <property type="entry name" value="ANNEXIN"/>
</dbReference>
<dbReference type="VEuPathDB" id="VectorBase:HLOH_050469"/>
<dbReference type="InterPro" id="IPR037104">
    <property type="entry name" value="Annexin_sf"/>
</dbReference>
<evidence type="ECO:0000313" key="4">
    <source>
        <dbReference type="EMBL" id="KAH9360718.1"/>
    </source>
</evidence>
<accession>A0A9J6F6Z7</accession>
<dbReference type="GO" id="GO:0005509">
    <property type="term" value="F:calcium ion binding"/>
    <property type="evidence" value="ECO:0007669"/>
    <property type="project" value="InterPro"/>
</dbReference>
<name>A0A9J6F6Z7_HAELO</name>
<dbReference type="GO" id="GO:0005886">
    <property type="term" value="C:plasma membrane"/>
    <property type="evidence" value="ECO:0007669"/>
    <property type="project" value="TreeGrafter"/>
</dbReference>
<dbReference type="PANTHER" id="PTHR10502">
    <property type="entry name" value="ANNEXIN"/>
    <property type="match status" value="1"/>
</dbReference>
<dbReference type="PROSITE" id="PS51897">
    <property type="entry name" value="ANNEXIN_2"/>
    <property type="match status" value="1"/>
</dbReference>
<reference evidence="4 5" key="1">
    <citation type="journal article" date="2020" name="Cell">
        <title>Large-Scale Comparative Analyses of Tick Genomes Elucidate Their Genetic Diversity and Vector Capacities.</title>
        <authorList>
            <consortium name="Tick Genome and Microbiome Consortium (TIGMIC)"/>
            <person name="Jia N."/>
            <person name="Wang J."/>
            <person name="Shi W."/>
            <person name="Du L."/>
            <person name="Sun Y."/>
            <person name="Zhan W."/>
            <person name="Jiang J.F."/>
            <person name="Wang Q."/>
            <person name="Zhang B."/>
            <person name="Ji P."/>
            <person name="Bell-Sakyi L."/>
            <person name="Cui X.M."/>
            <person name="Yuan T.T."/>
            <person name="Jiang B.G."/>
            <person name="Yang W.F."/>
            <person name="Lam T.T."/>
            <person name="Chang Q.C."/>
            <person name="Ding S.J."/>
            <person name="Wang X.J."/>
            <person name="Zhu J.G."/>
            <person name="Ruan X.D."/>
            <person name="Zhao L."/>
            <person name="Wei J.T."/>
            <person name="Ye R.Z."/>
            <person name="Que T.C."/>
            <person name="Du C.H."/>
            <person name="Zhou Y.H."/>
            <person name="Cheng J.X."/>
            <person name="Dai P.F."/>
            <person name="Guo W.B."/>
            <person name="Han X.H."/>
            <person name="Huang E.J."/>
            <person name="Li L.F."/>
            <person name="Wei W."/>
            <person name="Gao Y.C."/>
            <person name="Liu J.Z."/>
            <person name="Shao H.Z."/>
            <person name="Wang X."/>
            <person name="Wang C.C."/>
            <person name="Yang T.C."/>
            <person name="Huo Q.B."/>
            <person name="Li W."/>
            <person name="Chen H.Y."/>
            <person name="Chen S.E."/>
            <person name="Zhou L.G."/>
            <person name="Ni X.B."/>
            <person name="Tian J.H."/>
            <person name="Sheng Y."/>
            <person name="Liu T."/>
            <person name="Pan Y.S."/>
            <person name="Xia L.Y."/>
            <person name="Li J."/>
            <person name="Zhao F."/>
            <person name="Cao W.C."/>
        </authorList>
    </citation>
    <scope>NUCLEOTIDE SEQUENCE [LARGE SCALE GENOMIC DNA]</scope>
    <source>
        <strain evidence="4">HaeL-2018</strain>
    </source>
</reference>
<protein>
    <recommendedName>
        <fullName evidence="6">Annexin</fullName>
    </recommendedName>
</protein>
<keyword evidence="5" id="KW-1185">Reference proteome</keyword>
<dbReference type="OrthoDB" id="37886at2759"/>
<comment type="caution">
    <text evidence="4">The sequence shown here is derived from an EMBL/GenBank/DDBJ whole genome shotgun (WGS) entry which is preliminary data.</text>
</comment>